<dbReference type="PANTHER" id="PTHR31902">
    <property type="entry name" value="ACTIN PATCHES DISTAL PROTEIN 1"/>
    <property type="match status" value="1"/>
</dbReference>
<dbReference type="STRING" id="1076935.U4LVU1"/>
<dbReference type="Proteomes" id="UP000018144">
    <property type="component" value="Unassembled WGS sequence"/>
</dbReference>
<feature type="region of interest" description="Disordered" evidence="1">
    <location>
        <begin position="172"/>
        <end position="214"/>
    </location>
</feature>
<dbReference type="SUPFAM" id="SSF52833">
    <property type="entry name" value="Thioredoxin-like"/>
    <property type="match status" value="1"/>
</dbReference>
<evidence type="ECO:0000313" key="2">
    <source>
        <dbReference type="EMBL" id="CCX34872.1"/>
    </source>
</evidence>
<dbReference type="InterPro" id="IPR036249">
    <property type="entry name" value="Thioredoxin-like_sf"/>
</dbReference>
<dbReference type="OrthoDB" id="10253744at2759"/>
<sequence>MSFAALKRLGSNILSPLTTPRSGTPVNSVTPETLFPVVDKDEDGENCNHDCEACPVVGGSGYGKAFDKIGVETKDKLWGGIKGYATHVIVATGETDWIRDVEEIKGSVMEALWKGVEKVERGRMMISASNIPPPHEYYEKDEQKPTKLLLLPAFEVLEGIRPADAETVIKEFVNTGPTTSDPLDRDADPSETEESAEDKPEGEAPSADSATATDISKVTEKLSDLTVASPVAAPQRTLKSSPYPHDFLILICSHRHRDARCGISAPILKKEFEKQLRPLGLWRDLTDSREGGASVVFINHVGGHKYAANVIIYRKEDGQGIWLARVSPKHVEGIVKHTIVKGKIVHPEMIRGGFNRKTGLASW</sequence>
<accession>U4LVU1</accession>
<dbReference type="eggNOG" id="ENOG502QT0V">
    <property type="taxonomic scope" value="Eukaryota"/>
</dbReference>
<dbReference type="CDD" id="cd03062">
    <property type="entry name" value="TRX_Fd_Sucrase"/>
    <property type="match status" value="1"/>
</dbReference>
<reference evidence="2 3" key="1">
    <citation type="journal article" date="2013" name="PLoS Genet.">
        <title>The genome and development-dependent transcriptomes of Pyronema confluens: a window into fungal evolution.</title>
        <authorList>
            <person name="Traeger S."/>
            <person name="Altegoer F."/>
            <person name="Freitag M."/>
            <person name="Gabaldon T."/>
            <person name="Kempken F."/>
            <person name="Kumar A."/>
            <person name="Marcet-Houben M."/>
            <person name="Poggeler S."/>
            <person name="Stajich J.E."/>
            <person name="Nowrousian M."/>
        </authorList>
    </citation>
    <scope>NUCLEOTIDE SEQUENCE [LARGE SCALE GENOMIC DNA]</scope>
    <source>
        <strain evidence="3">CBS 100304</strain>
        <tissue evidence="2">Vegetative mycelium</tissue>
    </source>
</reference>
<dbReference type="Gene3D" id="3.40.30.10">
    <property type="entry name" value="Glutaredoxin"/>
    <property type="match status" value="1"/>
</dbReference>
<evidence type="ECO:0000256" key="1">
    <source>
        <dbReference type="SAM" id="MobiDB-lite"/>
    </source>
</evidence>
<dbReference type="AlphaFoldDB" id="U4LVU1"/>
<keyword evidence="3" id="KW-1185">Reference proteome</keyword>
<dbReference type="EMBL" id="HF936636">
    <property type="protein sequence ID" value="CCX34872.1"/>
    <property type="molecule type" value="Genomic_DNA"/>
</dbReference>
<dbReference type="InterPro" id="IPR009737">
    <property type="entry name" value="Aim32/Apd1-like"/>
</dbReference>
<dbReference type="Pfam" id="PF06999">
    <property type="entry name" value="Suc_Fer-like"/>
    <property type="match status" value="1"/>
</dbReference>
<evidence type="ECO:0000313" key="3">
    <source>
        <dbReference type="Proteomes" id="UP000018144"/>
    </source>
</evidence>
<gene>
    <name evidence="2" type="ORF">PCON_04390</name>
</gene>
<dbReference type="OMA" id="CTIKYPA"/>
<name>U4LVU1_PYROM</name>
<organism evidence="2 3">
    <name type="scientific">Pyronema omphalodes (strain CBS 100304)</name>
    <name type="common">Pyronema confluens</name>
    <dbReference type="NCBI Taxonomy" id="1076935"/>
    <lineage>
        <taxon>Eukaryota</taxon>
        <taxon>Fungi</taxon>
        <taxon>Dikarya</taxon>
        <taxon>Ascomycota</taxon>
        <taxon>Pezizomycotina</taxon>
        <taxon>Pezizomycetes</taxon>
        <taxon>Pezizales</taxon>
        <taxon>Pyronemataceae</taxon>
        <taxon>Pyronema</taxon>
    </lineage>
</organism>
<proteinExistence type="predicted"/>
<protein>
    <submittedName>
        <fullName evidence="2">Similar to Actin patches distal protein 1 acc. no. P38281</fullName>
    </submittedName>
</protein>
<dbReference type="PANTHER" id="PTHR31902:SF14">
    <property type="entry name" value="ACTIN PATCHES DISTAL PROTEIN 1"/>
    <property type="match status" value="1"/>
</dbReference>